<dbReference type="InterPro" id="IPR050345">
    <property type="entry name" value="Aliph_Amidase/BUP"/>
</dbReference>
<sequence>MSDPSPYIALALQTTCFAVNGDADARAARPRMAEAIRRIGGQIAASKRFIGPDVRLVVLPEYFLTGFPMGEPTAVWAEKACLAPDGAEYRALGEVARANDVFLAGNAYETDAHFPGLYFQCSFVIAPAGQVVLRYRRLVTLFGPSPYDVWDHYIARYGLDGVFPVADTEIGRLSAIASEEILYPEIARAHAVRGAEVFVHSSSEIAAALTTPKNVAKQARAIENLAYVVSANSAGIEGIAIPKASTDASSKVIDFRGLVLAEAGYGESMAGYAEIDVAALRRYRRRPGMPNILSRQPMHLWTQAYAGVDIQPRNTLLDGSGGLNVPTPAFYAQRQRAVIDKLADAGLI</sequence>
<comment type="caution">
    <text evidence="3">The sequence shown here is derived from an EMBL/GenBank/DDBJ whole genome shotgun (WGS) entry which is preliminary data.</text>
</comment>
<dbReference type="EMBL" id="NCEB01000014">
    <property type="protein sequence ID" value="OYX33708.1"/>
    <property type="molecule type" value="Genomic_DNA"/>
</dbReference>
<gene>
    <name evidence="3" type="ORF">B7Z01_08115</name>
</gene>
<name>A0A258FNY5_9CAUL</name>
<dbReference type="SUPFAM" id="SSF56317">
    <property type="entry name" value="Carbon-nitrogen hydrolase"/>
    <property type="match status" value="1"/>
</dbReference>
<dbReference type="Gene3D" id="3.60.110.10">
    <property type="entry name" value="Carbon-nitrogen hydrolase"/>
    <property type="match status" value="1"/>
</dbReference>
<accession>A0A258FNY5</accession>
<dbReference type="Proteomes" id="UP000215595">
    <property type="component" value="Unassembled WGS sequence"/>
</dbReference>
<dbReference type="Pfam" id="PF00795">
    <property type="entry name" value="CN_hydrolase"/>
    <property type="match status" value="1"/>
</dbReference>
<protein>
    <submittedName>
        <fullName evidence="3">Nitrilase</fullName>
    </submittedName>
</protein>
<dbReference type="GO" id="GO:0016811">
    <property type="term" value="F:hydrolase activity, acting on carbon-nitrogen (but not peptide) bonds, in linear amides"/>
    <property type="evidence" value="ECO:0007669"/>
    <property type="project" value="TreeGrafter"/>
</dbReference>
<evidence type="ECO:0000259" key="2">
    <source>
        <dbReference type="PROSITE" id="PS50263"/>
    </source>
</evidence>
<feature type="domain" description="CN hydrolase" evidence="2">
    <location>
        <begin position="19"/>
        <end position="277"/>
    </location>
</feature>
<dbReference type="InterPro" id="IPR003010">
    <property type="entry name" value="C-N_Hydrolase"/>
</dbReference>
<dbReference type="PANTHER" id="PTHR43674:SF16">
    <property type="entry name" value="CARBON-NITROGEN FAMILY, PUTATIVE (AFU_ORTHOLOGUE AFUA_5G02350)-RELATED"/>
    <property type="match status" value="1"/>
</dbReference>
<evidence type="ECO:0000256" key="1">
    <source>
        <dbReference type="ARBA" id="ARBA00022801"/>
    </source>
</evidence>
<dbReference type="PROSITE" id="PS50263">
    <property type="entry name" value="CN_HYDROLASE"/>
    <property type="match status" value="1"/>
</dbReference>
<dbReference type="InterPro" id="IPR036526">
    <property type="entry name" value="C-N_Hydrolase_sf"/>
</dbReference>
<evidence type="ECO:0000313" key="4">
    <source>
        <dbReference type="Proteomes" id="UP000215595"/>
    </source>
</evidence>
<proteinExistence type="predicted"/>
<organism evidence="3 4">
    <name type="scientific">Brevundimonas subvibrioides</name>
    <dbReference type="NCBI Taxonomy" id="74313"/>
    <lineage>
        <taxon>Bacteria</taxon>
        <taxon>Pseudomonadati</taxon>
        <taxon>Pseudomonadota</taxon>
        <taxon>Alphaproteobacteria</taxon>
        <taxon>Caulobacterales</taxon>
        <taxon>Caulobacteraceae</taxon>
        <taxon>Brevundimonas</taxon>
    </lineage>
</organism>
<reference evidence="3 4" key="1">
    <citation type="submission" date="2017-03" db="EMBL/GenBank/DDBJ databases">
        <title>Lifting the veil on microbial sulfur biogeochemistry in mining wastewaters.</title>
        <authorList>
            <person name="Kantor R.S."/>
            <person name="Colenbrander Nelson T."/>
            <person name="Marshall S."/>
            <person name="Bennett D."/>
            <person name="Apte S."/>
            <person name="Camacho D."/>
            <person name="Thomas B.C."/>
            <person name="Warren L.A."/>
            <person name="Banfield J.F."/>
        </authorList>
    </citation>
    <scope>NUCLEOTIDE SEQUENCE [LARGE SCALE GENOMIC DNA]</scope>
    <source>
        <strain evidence="3">32-69-9</strain>
    </source>
</reference>
<evidence type="ECO:0000313" key="3">
    <source>
        <dbReference type="EMBL" id="OYX33708.1"/>
    </source>
</evidence>
<dbReference type="AlphaFoldDB" id="A0A258FNY5"/>
<dbReference type="PANTHER" id="PTHR43674">
    <property type="entry name" value="NITRILASE C965.09-RELATED"/>
    <property type="match status" value="1"/>
</dbReference>
<keyword evidence="1" id="KW-0378">Hydrolase</keyword>